<feature type="binding site" evidence="7">
    <location>
        <position position="275"/>
    </location>
    <ligand>
        <name>glyoxylate</name>
        <dbReference type="ChEBI" id="CHEBI:36655"/>
    </ligand>
</feature>
<dbReference type="GO" id="GO:0010181">
    <property type="term" value="F:FMN binding"/>
    <property type="evidence" value="ECO:0007669"/>
    <property type="project" value="InterPro"/>
</dbReference>
<feature type="binding site" evidence="7">
    <location>
        <position position="186"/>
    </location>
    <ligand>
        <name>glyoxylate</name>
        <dbReference type="ChEBI" id="CHEBI:36655"/>
    </ligand>
</feature>
<feature type="active site" description="Proton acceptor" evidence="6">
    <location>
        <position position="272"/>
    </location>
</feature>
<protein>
    <submittedName>
        <fullName evidence="9">Hydroxyacid oxidase</fullName>
    </submittedName>
</protein>
<dbReference type="PROSITE" id="PS51349">
    <property type="entry name" value="FMN_HYDROXY_ACID_DH_2"/>
    <property type="match status" value="1"/>
</dbReference>
<feature type="binding site" evidence="7">
    <location>
        <begin position="326"/>
        <end position="327"/>
    </location>
    <ligand>
        <name>FMN</name>
        <dbReference type="ChEBI" id="CHEBI:58210"/>
    </ligand>
</feature>
<evidence type="ECO:0000259" key="8">
    <source>
        <dbReference type="PROSITE" id="PS51349"/>
    </source>
</evidence>
<feature type="binding site" evidence="7">
    <location>
        <position position="149"/>
    </location>
    <ligand>
        <name>FMN</name>
        <dbReference type="ChEBI" id="CHEBI:58210"/>
    </ligand>
</feature>
<keyword evidence="4" id="KW-0560">Oxidoreductase</keyword>
<name>A0A151Z4G2_TIELA</name>
<dbReference type="SUPFAM" id="SSF51395">
    <property type="entry name" value="FMN-linked oxidoreductases"/>
    <property type="match status" value="1"/>
</dbReference>
<dbReference type="AlphaFoldDB" id="A0A151Z4G2"/>
<reference evidence="9 10" key="1">
    <citation type="submission" date="2015-12" db="EMBL/GenBank/DDBJ databases">
        <title>Dictyostelia acquired genes for synthesis and detection of signals that induce cell-type specialization by lateral gene transfer from prokaryotes.</title>
        <authorList>
            <person name="Gloeckner G."/>
            <person name="Schaap P."/>
        </authorList>
    </citation>
    <scope>NUCLEOTIDE SEQUENCE [LARGE SCALE GENOMIC DNA]</scope>
    <source>
        <strain evidence="9 10">TK</strain>
    </source>
</reference>
<dbReference type="Proteomes" id="UP000076078">
    <property type="component" value="Unassembled WGS sequence"/>
</dbReference>
<dbReference type="CDD" id="cd02809">
    <property type="entry name" value="alpha_hydroxyacid_oxid_FMN"/>
    <property type="match status" value="1"/>
</dbReference>
<dbReference type="InParanoid" id="A0A151Z4G2"/>
<dbReference type="InterPro" id="IPR037396">
    <property type="entry name" value="FMN_HAD"/>
</dbReference>
<dbReference type="GO" id="GO:0005737">
    <property type="term" value="C:cytoplasm"/>
    <property type="evidence" value="ECO:0007669"/>
    <property type="project" value="UniProtKB-ARBA"/>
</dbReference>
<comment type="caution">
    <text evidence="9">The sequence shown here is derived from an EMBL/GenBank/DDBJ whole genome shotgun (WGS) entry which is preliminary data.</text>
</comment>
<feature type="binding site" evidence="7">
    <location>
        <position position="151"/>
    </location>
    <ligand>
        <name>glyoxylate</name>
        <dbReference type="ChEBI" id="CHEBI:36655"/>
    </ligand>
</feature>
<dbReference type="InterPro" id="IPR000262">
    <property type="entry name" value="FMN-dep_DH"/>
</dbReference>
<evidence type="ECO:0000256" key="3">
    <source>
        <dbReference type="ARBA" id="ARBA00022643"/>
    </source>
</evidence>
<organism evidence="9 10">
    <name type="scientific">Tieghemostelium lacteum</name>
    <name type="common">Slime mold</name>
    <name type="synonym">Dictyostelium lacteum</name>
    <dbReference type="NCBI Taxonomy" id="361077"/>
    <lineage>
        <taxon>Eukaryota</taxon>
        <taxon>Amoebozoa</taxon>
        <taxon>Evosea</taxon>
        <taxon>Eumycetozoa</taxon>
        <taxon>Dictyostelia</taxon>
        <taxon>Dictyosteliales</taxon>
        <taxon>Raperosteliaceae</taxon>
        <taxon>Tieghemostelium</taxon>
    </lineage>
</organism>
<evidence type="ECO:0000256" key="1">
    <source>
        <dbReference type="ARBA" id="ARBA00001917"/>
    </source>
</evidence>
<dbReference type="PROSITE" id="PS00557">
    <property type="entry name" value="FMN_HYDROXY_ACID_DH_1"/>
    <property type="match status" value="1"/>
</dbReference>
<feature type="binding site" evidence="7">
    <location>
        <position position="248"/>
    </location>
    <ligand>
        <name>FMN</name>
        <dbReference type="ChEBI" id="CHEBI:58210"/>
    </ligand>
</feature>
<feature type="binding site" evidence="7">
    <location>
        <position position="272"/>
    </location>
    <ligand>
        <name>glyoxylate</name>
        <dbReference type="ChEBI" id="CHEBI:36655"/>
    </ligand>
</feature>
<evidence type="ECO:0000256" key="4">
    <source>
        <dbReference type="ARBA" id="ARBA00023002"/>
    </source>
</evidence>
<dbReference type="FunFam" id="3.20.20.70:FF:000056">
    <property type="entry name" value="hydroxyacid oxidase 2"/>
    <property type="match status" value="1"/>
</dbReference>
<evidence type="ECO:0000256" key="2">
    <source>
        <dbReference type="ARBA" id="ARBA00022630"/>
    </source>
</evidence>
<dbReference type="Pfam" id="PF01070">
    <property type="entry name" value="FMN_dh"/>
    <property type="match status" value="1"/>
</dbReference>
<keyword evidence="10" id="KW-1185">Reference proteome</keyword>
<feature type="domain" description="FMN hydroxy acid dehydrogenase" evidence="8">
    <location>
        <begin position="17"/>
        <end position="377"/>
    </location>
</feature>
<feature type="binding site" evidence="7">
    <location>
        <position position="177"/>
    </location>
    <ligand>
        <name>FMN</name>
        <dbReference type="ChEBI" id="CHEBI:58210"/>
    </ligand>
</feature>
<feature type="binding site" evidence="7">
    <location>
        <begin position="96"/>
        <end position="98"/>
    </location>
    <ligand>
        <name>FMN</name>
        <dbReference type="ChEBI" id="CHEBI:58210"/>
    </ligand>
</feature>
<comment type="cofactor">
    <cofactor evidence="1">
        <name>FMN</name>
        <dbReference type="ChEBI" id="CHEBI:58210"/>
    </cofactor>
</comment>
<sequence length="381" mass="41870">MLPAKELVDNFSNKKLTKLDYHINVEDFQKEAKNILPKMAYDYYASGSNDQITLKENESYFDRIKLTPRSLVDVSRVSTKINILGHQLNTPILVAPWAMQKMASKEGECDTVRACKSVGTIMTLSSLATCSVEEVAEASGNGCSPGWFQLYVFKDRKISENLVRRVEKAGYTALVLTVDTPFLGKRLADFRNGFKLPEGLALKNFIDLPLSGIDGGLNKYMATMIDSSLTWKDIDWLRSITKLPILVKGVMCPRDAELACTHKVDGIIVSNHGARQLDTSPSTIEVLPYIAQVVKGRVPVILDGGIRRGTDVIKALALGANAVMIGRPTIWGLSVGGTEGVIKVLNILNDELKLAMAFIGTNSIHDINSNVIWSKPQTSKL</sequence>
<feature type="binding site" evidence="7">
    <location>
        <begin position="303"/>
        <end position="307"/>
    </location>
    <ligand>
        <name>FMN</name>
        <dbReference type="ChEBI" id="CHEBI:58210"/>
    </ligand>
</feature>
<dbReference type="InterPro" id="IPR012133">
    <property type="entry name" value="Alpha-hydoxy_acid_DH_FMN"/>
</dbReference>
<comment type="similarity">
    <text evidence="5">Belongs to the FMN-dependent alpha-hydroxy acid dehydrogenase family.</text>
</comment>
<evidence type="ECO:0000313" key="9">
    <source>
        <dbReference type="EMBL" id="KYQ88807.1"/>
    </source>
</evidence>
<dbReference type="FunCoup" id="A0A151Z4G2">
    <property type="interactions" value="149"/>
</dbReference>
<gene>
    <name evidence="9" type="ORF">DLAC_10604</name>
</gene>
<dbReference type="STRING" id="361077.A0A151Z4G2"/>
<dbReference type="Gene3D" id="3.20.20.70">
    <property type="entry name" value="Aldolase class I"/>
    <property type="match status" value="1"/>
</dbReference>
<evidence type="ECO:0000256" key="7">
    <source>
        <dbReference type="PIRSR" id="PIRSR000138-2"/>
    </source>
</evidence>
<dbReference type="PANTHER" id="PTHR10578:SF107">
    <property type="entry name" value="2-HYDROXYACID OXIDASE 1"/>
    <property type="match status" value="1"/>
</dbReference>
<accession>A0A151Z4G2</accession>
<dbReference type="InterPro" id="IPR008259">
    <property type="entry name" value="FMN_hydac_DH_AS"/>
</dbReference>
<dbReference type="PANTHER" id="PTHR10578">
    <property type="entry name" value="S -2-HYDROXY-ACID OXIDASE-RELATED"/>
    <property type="match status" value="1"/>
</dbReference>
<feature type="binding site" evidence="7">
    <location>
        <position position="43"/>
    </location>
    <ligand>
        <name>glyoxylate</name>
        <dbReference type="ChEBI" id="CHEBI:36655"/>
    </ligand>
</feature>
<feature type="binding site" evidence="7">
    <location>
        <position position="125"/>
    </location>
    <ligand>
        <name>FMN</name>
        <dbReference type="ChEBI" id="CHEBI:58210"/>
    </ligand>
</feature>
<dbReference type="PIRSF" id="PIRSF000138">
    <property type="entry name" value="Al-hdrx_acd_dh"/>
    <property type="match status" value="1"/>
</dbReference>
<keyword evidence="3 7" id="KW-0288">FMN</keyword>
<dbReference type="EMBL" id="LODT01000047">
    <property type="protein sequence ID" value="KYQ88807.1"/>
    <property type="molecule type" value="Genomic_DNA"/>
</dbReference>
<feature type="binding site" evidence="7">
    <location>
        <position position="270"/>
    </location>
    <ligand>
        <name>FMN</name>
        <dbReference type="ChEBI" id="CHEBI:58210"/>
    </ligand>
</feature>
<dbReference type="OMA" id="RIWFRPK"/>
<dbReference type="OrthoDB" id="25826at2759"/>
<evidence type="ECO:0000256" key="6">
    <source>
        <dbReference type="PIRSR" id="PIRSR000138-1"/>
    </source>
</evidence>
<evidence type="ECO:0000313" key="10">
    <source>
        <dbReference type="Proteomes" id="UP000076078"/>
    </source>
</evidence>
<keyword evidence="2 7" id="KW-0285">Flavoprotein</keyword>
<dbReference type="GO" id="GO:0016491">
    <property type="term" value="F:oxidoreductase activity"/>
    <property type="evidence" value="ECO:0007669"/>
    <property type="project" value="UniProtKB-KW"/>
</dbReference>
<proteinExistence type="inferred from homology"/>
<dbReference type="InterPro" id="IPR013785">
    <property type="entry name" value="Aldolase_TIM"/>
</dbReference>
<evidence type="ECO:0000256" key="5">
    <source>
        <dbReference type="ARBA" id="ARBA00024042"/>
    </source>
</evidence>